<dbReference type="EC" id="2.3.2.5" evidence="4"/>
<keyword evidence="6" id="KW-0964">Secreted</keyword>
<dbReference type="CDD" id="cd03880">
    <property type="entry name" value="M28_QC_like"/>
    <property type="match status" value="1"/>
</dbReference>
<protein>
    <recommendedName>
        <fullName evidence="5">Glutaminyl-peptide cyclotransferase</fullName>
        <ecNumber evidence="4">2.3.2.5</ecNumber>
    </recommendedName>
</protein>
<feature type="signal peptide" evidence="13">
    <location>
        <begin position="1"/>
        <end position="20"/>
    </location>
</feature>
<reference evidence="15 16" key="1">
    <citation type="submission" date="2024-05" db="EMBL/GenBank/DDBJ databases">
        <title>Genetic variation in Jamaican populations of the coffee berry borer (Hypothenemus hampei).</title>
        <authorList>
            <person name="Errbii M."/>
            <person name="Myrie A."/>
        </authorList>
    </citation>
    <scope>NUCLEOTIDE SEQUENCE [LARGE SCALE GENOMIC DNA]</scope>
    <source>
        <strain evidence="15">JA-Hopewell-2020-01-JO</strain>
        <tissue evidence="15">Whole body</tissue>
    </source>
</reference>
<dbReference type="GO" id="GO:0016603">
    <property type="term" value="F:glutaminyl-peptide cyclotransferase activity"/>
    <property type="evidence" value="ECO:0007669"/>
    <property type="project" value="UniProtKB-EC"/>
</dbReference>
<dbReference type="GO" id="GO:0005576">
    <property type="term" value="C:extracellular region"/>
    <property type="evidence" value="ECO:0007669"/>
    <property type="project" value="UniProtKB-SubCell"/>
</dbReference>
<dbReference type="Gene3D" id="3.40.630.10">
    <property type="entry name" value="Zn peptidases"/>
    <property type="match status" value="1"/>
</dbReference>
<evidence type="ECO:0000256" key="9">
    <source>
        <dbReference type="ARBA" id="ARBA00022833"/>
    </source>
</evidence>
<dbReference type="FunFam" id="3.40.630.10:FF:000029">
    <property type="entry name" value="Glutaminyl-peptide cyclotransferase"/>
    <property type="match status" value="1"/>
</dbReference>
<keyword evidence="9" id="KW-0862">Zinc</keyword>
<comment type="similarity">
    <text evidence="3">Belongs to the glutaminyl-peptide cyclotransferase family.</text>
</comment>
<accession>A0ABD1EPM6</accession>
<evidence type="ECO:0000256" key="3">
    <source>
        <dbReference type="ARBA" id="ARBA00006014"/>
    </source>
</evidence>
<comment type="function">
    <text evidence="12">Acts as a glutaminyl-peptide cyclotransferase. Responsible for the biosynthesis of pyroglutamyl peptides. Might be more efficient in the conversion of tri and tetrapeptides in vitro. Might have a relative preference for substrates containing hydrophobic amino acids in vitro.</text>
</comment>
<name>A0ABD1EPM6_HYPHA</name>
<evidence type="ECO:0000256" key="10">
    <source>
        <dbReference type="ARBA" id="ARBA00023157"/>
    </source>
</evidence>
<evidence type="ECO:0000256" key="7">
    <source>
        <dbReference type="ARBA" id="ARBA00022679"/>
    </source>
</evidence>
<dbReference type="GO" id="GO:0046872">
    <property type="term" value="F:metal ion binding"/>
    <property type="evidence" value="ECO:0007669"/>
    <property type="project" value="UniProtKB-KW"/>
</dbReference>
<evidence type="ECO:0000256" key="4">
    <source>
        <dbReference type="ARBA" id="ARBA00012012"/>
    </source>
</evidence>
<dbReference type="Pfam" id="PF04389">
    <property type="entry name" value="Peptidase_M28"/>
    <property type="match status" value="1"/>
</dbReference>
<dbReference type="Proteomes" id="UP001566132">
    <property type="component" value="Unassembled WGS sequence"/>
</dbReference>
<keyword evidence="16" id="KW-1185">Reference proteome</keyword>
<comment type="catalytic activity">
    <reaction evidence="1">
        <text>N-terminal L-glutaminyl-[peptide] = N-terminal 5-oxo-L-prolyl-[peptide] + NH4(+)</text>
        <dbReference type="Rhea" id="RHEA:23652"/>
        <dbReference type="Rhea" id="RHEA-COMP:11736"/>
        <dbReference type="Rhea" id="RHEA-COMP:11846"/>
        <dbReference type="ChEBI" id="CHEBI:28938"/>
        <dbReference type="ChEBI" id="CHEBI:64722"/>
        <dbReference type="ChEBI" id="CHEBI:87215"/>
        <dbReference type="EC" id="2.3.2.5"/>
    </reaction>
</comment>
<evidence type="ECO:0000256" key="13">
    <source>
        <dbReference type="SAM" id="SignalP"/>
    </source>
</evidence>
<keyword evidence="11" id="KW-0012">Acyltransferase</keyword>
<evidence type="ECO:0000256" key="1">
    <source>
        <dbReference type="ARBA" id="ARBA00000001"/>
    </source>
</evidence>
<keyword evidence="10" id="KW-1015">Disulfide bond</keyword>
<keyword evidence="7" id="KW-0808">Transferase</keyword>
<dbReference type="SUPFAM" id="SSF53187">
    <property type="entry name" value="Zn-dependent exopeptidases"/>
    <property type="match status" value="1"/>
</dbReference>
<gene>
    <name evidence="15" type="ORF">ABEB36_009056</name>
</gene>
<evidence type="ECO:0000256" key="8">
    <source>
        <dbReference type="ARBA" id="ARBA00022723"/>
    </source>
</evidence>
<dbReference type="InterPro" id="IPR007484">
    <property type="entry name" value="Peptidase_M28"/>
</dbReference>
<comment type="subcellular location">
    <subcellularLocation>
        <location evidence="2">Secreted</location>
    </subcellularLocation>
</comment>
<dbReference type="PANTHER" id="PTHR12283:SF6">
    <property type="entry name" value="GLUTAMINYL-PEPTIDE CYCLOTRANSFERASE-RELATED"/>
    <property type="match status" value="1"/>
</dbReference>
<feature type="domain" description="Peptidase M28" evidence="14">
    <location>
        <begin position="108"/>
        <end position="334"/>
    </location>
</feature>
<evidence type="ECO:0000313" key="15">
    <source>
        <dbReference type="EMBL" id="KAL1498222.1"/>
    </source>
</evidence>
<dbReference type="InterPro" id="IPR040234">
    <property type="entry name" value="QC/QCL"/>
</dbReference>
<evidence type="ECO:0000259" key="14">
    <source>
        <dbReference type="Pfam" id="PF04389"/>
    </source>
</evidence>
<keyword evidence="8" id="KW-0479">Metal-binding</keyword>
<comment type="caution">
    <text evidence="15">The sequence shown here is derived from an EMBL/GenBank/DDBJ whole genome shotgun (WGS) entry which is preliminary data.</text>
</comment>
<evidence type="ECO:0000313" key="16">
    <source>
        <dbReference type="Proteomes" id="UP001566132"/>
    </source>
</evidence>
<dbReference type="AlphaFoldDB" id="A0ABD1EPM6"/>
<dbReference type="PANTHER" id="PTHR12283">
    <property type="entry name" value="GLUTAMINYL-PEPTIDE CYCLOTRANSFERASE"/>
    <property type="match status" value="1"/>
</dbReference>
<dbReference type="EMBL" id="JBDJPC010000006">
    <property type="protein sequence ID" value="KAL1498222.1"/>
    <property type="molecule type" value="Genomic_DNA"/>
</dbReference>
<sequence length="357" mass="41096">MLSIVLKSLIVISVVSVSNASNQLKKLQRNHIPQRLTTNDIQYLSSLSNVDHLNQAIDKILVPRVVGTRNHENVYKYITSELESFDFNVEVDEFQAQTPKFGRLTFKNIIGTLNPNADRFLVLACHYDSKYFEDIVFVGATDSAVPCAMMLNLVKTLKPHLDSIKSNTDVSLKLIFFDGEEAFDKWGPKDSIYGAKHLAAQYHRTHSLAKSTTERVSELEKIDVLMLLDLIGEKEVNFYNYFPETSRWYQQLVECENRLDNLGLLQAKSTRYFIPQNFFNSRIEDDHLPFLKKNVPILHLIPIPFPKGWHTEEDNRNIIDISTVENINTILRVFVTEYLHAYLTDTSLSKDVPEKEL</sequence>
<proteinExistence type="inferred from homology"/>
<evidence type="ECO:0000256" key="12">
    <source>
        <dbReference type="ARBA" id="ARBA00057903"/>
    </source>
</evidence>
<organism evidence="15 16">
    <name type="scientific">Hypothenemus hampei</name>
    <name type="common">Coffee berry borer</name>
    <dbReference type="NCBI Taxonomy" id="57062"/>
    <lineage>
        <taxon>Eukaryota</taxon>
        <taxon>Metazoa</taxon>
        <taxon>Ecdysozoa</taxon>
        <taxon>Arthropoda</taxon>
        <taxon>Hexapoda</taxon>
        <taxon>Insecta</taxon>
        <taxon>Pterygota</taxon>
        <taxon>Neoptera</taxon>
        <taxon>Endopterygota</taxon>
        <taxon>Coleoptera</taxon>
        <taxon>Polyphaga</taxon>
        <taxon>Cucujiformia</taxon>
        <taxon>Curculionidae</taxon>
        <taxon>Scolytinae</taxon>
        <taxon>Hypothenemus</taxon>
    </lineage>
</organism>
<evidence type="ECO:0000256" key="11">
    <source>
        <dbReference type="ARBA" id="ARBA00023315"/>
    </source>
</evidence>
<evidence type="ECO:0000256" key="5">
    <source>
        <dbReference type="ARBA" id="ARBA00016861"/>
    </source>
</evidence>
<evidence type="ECO:0000256" key="2">
    <source>
        <dbReference type="ARBA" id="ARBA00004613"/>
    </source>
</evidence>
<feature type="chain" id="PRO_5044863157" description="Glutaminyl-peptide cyclotransferase" evidence="13">
    <location>
        <begin position="21"/>
        <end position="357"/>
    </location>
</feature>
<evidence type="ECO:0000256" key="6">
    <source>
        <dbReference type="ARBA" id="ARBA00022525"/>
    </source>
</evidence>
<dbReference type="InterPro" id="IPR037457">
    <property type="entry name" value="M28_QC"/>
</dbReference>
<keyword evidence="13" id="KW-0732">Signal</keyword>